<evidence type="ECO:0000256" key="1">
    <source>
        <dbReference type="SAM" id="SignalP"/>
    </source>
</evidence>
<evidence type="ECO:0000313" key="3">
    <source>
        <dbReference type="Proteomes" id="UP000460298"/>
    </source>
</evidence>
<evidence type="ECO:0000313" key="2">
    <source>
        <dbReference type="EMBL" id="KAB2930840.1"/>
    </source>
</evidence>
<dbReference type="EMBL" id="WBUI01000017">
    <property type="protein sequence ID" value="KAB2930840.1"/>
    <property type="molecule type" value="Genomic_DNA"/>
</dbReference>
<accession>A0A833GZI9</accession>
<feature type="chain" id="PRO_5032553492" description="Alginate export domain-containing protein" evidence="1">
    <location>
        <begin position="31"/>
        <end position="573"/>
    </location>
</feature>
<comment type="caution">
    <text evidence="2">The sequence shown here is derived from an EMBL/GenBank/DDBJ whole genome shotgun (WGS) entry which is preliminary data.</text>
</comment>
<name>A0A833GZI9_9LEPT</name>
<evidence type="ECO:0008006" key="4">
    <source>
        <dbReference type="Google" id="ProtNLM"/>
    </source>
</evidence>
<protein>
    <recommendedName>
        <fullName evidence="4">Alginate export domain-containing protein</fullName>
    </recommendedName>
</protein>
<gene>
    <name evidence="2" type="ORF">F9K24_15360</name>
</gene>
<keyword evidence="1" id="KW-0732">Signal</keyword>
<reference evidence="2 3" key="1">
    <citation type="submission" date="2019-10" db="EMBL/GenBank/DDBJ databases">
        <title>Extracellular Electron Transfer in a Candidatus Methanoperedens spp. Enrichment Culture.</title>
        <authorList>
            <person name="Berger S."/>
            <person name="Rangel Shaw D."/>
            <person name="Berben T."/>
            <person name="In 'T Zandt M."/>
            <person name="Frank J."/>
            <person name="Reimann J."/>
            <person name="Jetten M.S.M."/>
            <person name="Welte C.U."/>
        </authorList>
    </citation>
    <scope>NUCLEOTIDE SEQUENCE [LARGE SCALE GENOMIC DNA]</scope>
    <source>
        <strain evidence="2">SB12</strain>
    </source>
</reference>
<organism evidence="2 3">
    <name type="scientific">Leptonema illini</name>
    <dbReference type="NCBI Taxonomy" id="183"/>
    <lineage>
        <taxon>Bacteria</taxon>
        <taxon>Pseudomonadati</taxon>
        <taxon>Spirochaetota</taxon>
        <taxon>Spirochaetia</taxon>
        <taxon>Leptospirales</taxon>
        <taxon>Leptospiraceae</taxon>
        <taxon>Leptonema</taxon>
    </lineage>
</organism>
<feature type="signal peptide" evidence="1">
    <location>
        <begin position="1"/>
        <end position="30"/>
    </location>
</feature>
<sequence length="573" mass="61745">MSLNKSKSFRTTAAIVTAASMLFGVSSLSAYEEKWNDKKAGDPVEKDGEKVPNSLFRVDGEIWGAYEMADKKPSGEIDTSNGFRVGRTYVNIRGDVKEGEMKGWGYRITLDSATGEARETSSVSTSTACNNHTFTDNDTGGGDATETLTHSCSSTSSVSKTGAPGIFLKYAYIQAPIAKGTFLRIGQQHIPTVDGQAGTSLQSIWGHRYLDDDGKAMWEELGVNSSTDLGVALIHQNKIFNVHLLLANGESYKSSGNGNGLSSKGQTSLSTVANGDSKSYGLDLYGMLSLTPFAKDEKDKGLLTIAFPFRFQNVIGVQRKEYDNVTAFDPVANTFTAISGQKRALQDYAYGTEVDLHFKTDIMKLTVGAGTVIKVDRRSDALLFNQSMGTLDPSNNVDLDTFFTTNYARASDSRGQANYMFAHASFGKFGLVGRYSTGTGTGSLDEKIGVADGVSTAERLLIDDIKAGNGIDGNLSTTALRNFDQGRARFTKALFGVTYSPNARFSATLGLSHITGQAGSGDSYTANKLQAINSYTTDRLAGVVAPGTIVTDNDLLGEKNYDRQTFIRMVYHY</sequence>
<dbReference type="Proteomes" id="UP000460298">
    <property type="component" value="Unassembled WGS sequence"/>
</dbReference>
<proteinExistence type="predicted"/>
<dbReference type="AlphaFoldDB" id="A0A833GZI9"/>